<dbReference type="RefSeq" id="WP_183599710.1">
    <property type="nucleotide sequence ID" value="NZ_JACHXK010000004.1"/>
</dbReference>
<dbReference type="GO" id="GO:0016407">
    <property type="term" value="F:acetyltransferase activity"/>
    <property type="evidence" value="ECO:0007669"/>
    <property type="project" value="TreeGrafter"/>
</dbReference>
<protein>
    <submittedName>
        <fullName evidence="5">2-oxoisovalerate dehydrogenase E2 component (Dihydrolipoyl transacylase)</fullName>
        <ecNumber evidence="5">2.3.1.168</ecNumber>
    </submittedName>
</protein>
<comment type="cofactor">
    <cofactor evidence="1">
        <name>(R)-lipoate</name>
        <dbReference type="ChEBI" id="CHEBI:83088"/>
    </cofactor>
</comment>
<dbReference type="EMBL" id="JACHXK010000004">
    <property type="protein sequence ID" value="MBB3110030.1"/>
    <property type="molecule type" value="Genomic_DNA"/>
</dbReference>
<reference evidence="5 6" key="1">
    <citation type="submission" date="2020-08" db="EMBL/GenBank/DDBJ databases">
        <title>Genomic Encyclopedia of Type Strains, Phase III (KMG-III): the genomes of soil and plant-associated and newly described type strains.</title>
        <authorList>
            <person name="Whitman W."/>
        </authorList>
    </citation>
    <scope>NUCLEOTIDE SEQUENCE [LARGE SCALE GENOMIC DNA]</scope>
    <source>
        <strain evidence="5 6">CECT 5862</strain>
    </source>
</reference>
<sequence>MTITIRTEAEMNGIVSLHEQVKEAFCRKEGIRLTYMPFFLHAVVNSLKECPEMNAGMKNGQLVVSKNIHLAIAAPNGDWPVVRHADRRSIAGFAIELDRLFQPAKDGQARASDAEAGSFTVRAAAAFSYAIHEPELPKTLAPMLTFEMLPARPAAVSNVIAVRHLIGLHLKADARVQNEDACSRFVSLVKQHVERIGPKTLLY</sequence>
<dbReference type="InterPro" id="IPR023213">
    <property type="entry name" value="CAT-like_dom_sf"/>
</dbReference>
<evidence type="ECO:0000256" key="3">
    <source>
        <dbReference type="ARBA" id="ARBA00023315"/>
    </source>
</evidence>
<evidence type="ECO:0000313" key="6">
    <source>
        <dbReference type="Proteomes" id="UP000570361"/>
    </source>
</evidence>
<evidence type="ECO:0000259" key="4">
    <source>
        <dbReference type="Pfam" id="PF00198"/>
    </source>
</evidence>
<keyword evidence="3 5" id="KW-0012">Acyltransferase</keyword>
<dbReference type="GO" id="GO:0031405">
    <property type="term" value="F:lipoic acid binding"/>
    <property type="evidence" value="ECO:0007669"/>
    <property type="project" value="TreeGrafter"/>
</dbReference>
<dbReference type="InterPro" id="IPR050743">
    <property type="entry name" value="2-oxoacid_DH_E2_comp"/>
</dbReference>
<proteinExistence type="predicted"/>
<dbReference type="GO" id="GO:0005737">
    <property type="term" value="C:cytoplasm"/>
    <property type="evidence" value="ECO:0007669"/>
    <property type="project" value="TreeGrafter"/>
</dbReference>
<name>A0A7W5AWF0_9BACL</name>
<dbReference type="InterPro" id="IPR001078">
    <property type="entry name" value="2-oxoacid_DH_actylTfrase"/>
</dbReference>
<dbReference type="EC" id="2.3.1.168" evidence="5"/>
<dbReference type="Pfam" id="PF00198">
    <property type="entry name" value="2-oxoacid_dh"/>
    <property type="match status" value="1"/>
</dbReference>
<keyword evidence="6" id="KW-1185">Reference proteome</keyword>
<dbReference type="AlphaFoldDB" id="A0A7W5AWF0"/>
<keyword evidence="2 5" id="KW-0808">Transferase</keyword>
<dbReference type="Gene3D" id="3.30.559.10">
    <property type="entry name" value="Chloramphenicol acetyltransferase-like domain"/>
    <property type="match status" value="1"/>
</dbReference>
<evidence type="ECO:0000256" key="1">
    <source>
        <dbReference type="ARBA" id="ARBA00001938"/>
    </source>
</evidence>
<comment type="caution">
    <text evidence="5">The sequence shown here is derived from an EMBL/GenBank/DDBJ whole genome shotgun (WGS) entry which is preliminary data.</text>
</comment>
<dbReference type="Proteomes" id="UP000570361">
    <property type="component" value="Unassembled WGS sequence"/>
</dbReference>
<evidence type="ECO:0000256" key="2">
    <source>
        <dbReference type="ARBA" id="ARBA00022679"/>
    </source>
</evidence>
<dbReference type="SUPFAM" id="SSF52777">
    <property type="entry name" value="CoA-dependent acyltransferases"/>
    <property type="match status" value="1"/>
</dbReference>
<organism evidence="5 6">
    <name type="scientific">Paenibacillus phyllosphaerae</name>
    <dbReference type="NCBI Taxonomy" id="274593"/>
    <lineage>
        <taxon>Bacteria</taxon>
        <taxon>Bacillati</taxon>
        <taxon>Bacillota</taxon>
        <taxon>Bacilli</taxon>
        <taxon>Bacillales</taxon>
        <taxon>Paenibacillaceae</taxon>
        <taxon>Paenibacillus</taxon>
    </lineage>
</organism>
<dbReference type="PANTHER" id="PTHR43178:SF5">
    <property type="entry name" value="LIPOAMIDE ACYLTRANSFERASE COMPONENT OF BRANCHED-CHAIN ALPHA-KETO ACID DEHYDROGENASE COMPLEX, MITOCHONDRIAL"/>
    <property type="match status" value="1"/>
</dbReference>
<gene>
    <name evidence="5" type="ORF">FHS18_002097</name>
</gene>
<dbReference type="GO" id="GO:0043754">
    <property type="term" value="F:dihydrolipoamide branched chain acyltransferase activity"/>
    <property type="evidence" value="ECO:0007669"/>
    <property type="project" value="UniProtKB-EC"/>
</dbReference>
<accession>A0A7W5AWF0</accession>
<dbReference type="PANTHER" id="PTHR43178">
    <property type="entry name" value="DIHYDROLIPOAMIDE ACETYLTRANSFERASE COMPONENT OF PYRUVATE DEHYDROGENASE COMPLEX"/>
    <property type="match status" value="1"/>
</dbReference>
<evidence type="ECO:0000313" key="5">
    <source>
        <dbReference type="EMBL" id="MBB3110030.1"/>
    </source>
</evidence>
<feature type="domain" description="2-oxoacid dehydrogenase acyltransferase catalytic" evidence="4">
    <location>
        <begin position="3"/>
        <end position="195"/>
    </location>
</feature>